<evidence type="ECO:0000313" key="10">
    <source>
        <dbReference type="EMBL" id="ORE19253.1"/>
    </source>
</evidence>
<dbReference type="GO" id="GO:0006270">
    <property type="term" value="P:DNA replication initiation"/>
    <property type="evidence" value="ECO:0007669"/>
    <property type="project" value="TreeGrafter"/>
</dbReference>
<feature type="region of interest" description="Disordered" evidence="7">
    <location>
        <begin position="72"/>
        <end position="169"/>
    </location>
</feature>
<evidence type="ECO:0000256" key="2">
    <source>
        <dbReference type="ARBA" id="ARBA00007797"/>
    </source>
</evidence>
<evidence type="ECO:0000259" key="9">
    <source>
        <dbReference type="Pfam" id="PF07540"/>
    </source>
</evidence>
<protein>
    <recommendedName>
        <fullName evidence="5">Nucleolar complex-associated protein 3</fullName>
    </recommendedName>
</protein>
<sequence>MPTKKGNSKPAKTAKKPKQTNGKKKSKDKVKEFVAVPEKDDYEISDEDLEFFAENKGFTSFLSNLDAKELTRNTVKKPKAPVKKPAVKQQQTGLESSDEESLDNFEEPDSDEELDNFEEPNSDNEQVSDVEQELEDMSEEKMSEMLDLSSKKKKAATKHDSDEEMDYETKPRKIADEWAGRAKSTKLPIKLPGGKIIQAEKEEIEEKDEGEEKDEDEEMEEVENDQEDNVEEEEEEEEEKEEEVKVSKKQHLINKKEELATIATNLQEDPEEHIGELKTLRSIYRDDNPIVKKLALLTQLAVYKDIIPGYRIRPLTEAEEEQKVSKDVKKLREYEKSLLTNYEQYLKDLTVLTSKKKAEEDPALSLVAIKCLCELLVSKTHFNFRLEIMVSLVTRMSTVQWNEGAELCRKALIEVFENDESGKYSLDAVKMITRMVKSKSYIVSENAINLFLHLRLKDEMVPEASKKNDDEVVGKKRKNKDKPFLTKKAKKALKETKEIEKEFREAEAVVSKEEKEKNHSETLKLIFAFYFRILKKQATSPLLPAVLEGLSMFAHLINVDMFDDLLNVLRDVMRSFEDTNAISRTSSGTRKRLLCIITAFELLSGQGEMVTYDLKEFYTEIYNILFKATYHTAIEEKPESQDMTESEMIVKGLELMFLKKRQIPIDRLGAFIKRFALVALNMPTKTVLQCLHLIYKLVQKDHRLDALLQSEDRASNGVYAPLLNDPELCNPFGTSLYELFLYQNHYDPNVRRIAKELQQTSR</sequence>
<proteinExistence type="inferred from homology"/>
<comment type="subcellular location">
    <subcellularLocation>
        <location evidence="1 5">Nucleus</location>
        <location evidence="1 5">Nucleolus</location>
    </subcellularLocation>
</comment>
<comment type="similarity">
    <text evidence="2 5">Belongs to the CBF/MAK21 family.</text>
</comment>
<dbReference type="Proteomes" id="UP000242381">
    <property type="component" value="Unassembled WGS sequence"/>
</dbReference>
<feature type="compositionally biased region" description="Basic and acidic residues" evidence="7">
    <location>
        <begin position="157"/>
        <end position="169"/>
    </location>
</feature>
<dbReference type="GO" id="GO:0003682">
    <property type="term" value="F:chromatin binding"/>
    <property type="evidence" value="ECO:0007669"/>
    <property type="project" value="TreeGrafter"/>
</dbReference>
<dbReference type="SUPFAM" id="SSF48371">
    <property type="entry name" value="ARM repeat"/>
    <property type="match status" value="1"/>
</dbReference>
<dbReference type="Pfam" id="PF07540">
    <property type="entry name" value="NOC3p"/>
    <property type="match status" value="1"/>
</dbReference>
<feature type="domain" description="CCAAT-binding factor" evidence="8">
    <location>
        <begin position="593"/>
        <end position="754"/>
    </location>
</feature>
<evidence type="ECO:0000256" key="7">
    <source>
        <dbReference type="SAM" id="MobiDB-lite"/>
    </source>
</evidence>
<feature type="domain" description="Nucleolar complex-associated protein 3 N-terminal" evidence="9">
    <location>
        <begin position="255"/>
        <end position="345"/>
    </location>
</feature>
<dbReference type="InterPro" id="IPR016903">
    <property type="entry name" value="Nucleolar_cplx-assoc_3"/>
</dbReference>
<dbReference type="Pfam" id="PF03914">
    <property type="entry name" value="CBF"/>
    <property type="match status" value="1"/>
</dbReference>
<organism evidence="10 11">
    <name type="scientific">Rhizopus microsporus</name>
    <dbReference type="NCBI Taxonomy" id="58291"/>
    <lineage>
        <taxon>Eukaryota</taxon>
        <taxon>Fungi</taxon>
        <taxon>Fungi incertae sedis</taxon>
        <taxon>Mucoromycota</taxon>
        <taxon>Mucoromycotina</taxon>
        <taxon>Mucoromycetes</taxon>
        <taxon>Mucorales</taxon>
        <taxon>Mucorineae</taxon>
        <taxon>Rhizopodaceae</taxon>
        <taxon>Rhizopus</taxon>
    </lineage>
</organism>
<dbReference type="InterPro" id="IPR011501">
    <property type="entry name" value="Noc3_N"/>
</dbReference>
<gene>
    <name evidence="10" type="ORF">BCV71DRAFT_290335</name>
</gene>
<feature type="compositionally biased region" description="Acidic residues" evidence="7">
    <location>
        <begin position="202"/>
        <end position="241"/>
    </location>
</feature>
<name>A0A1X0S4L6_RHIZD</name>
<evidence type="ECO:0000256" key="3">
    <source>
        <dbReference type="ARBA" id="ARBA00023054"/>
    </source>
</evidence>
<dbReference type="InterPro" id="IPR016024">
    <property type="entry name" value="ARM-type_fold"/>
</dbReference>
<dbReference type="AlphaFoldDB" id="A0A1X0S4L6"/>
<dbReference type="PIRSF" id="PIRSF028977">
    <property type="entry name" value="Nucleolar_complex_p3"/>
    <property type="match status" value="1"/>
</dbReference>
<keyword evidence="4" id="KW-0539">Nucleus</keyword>
<dbReference type="EMBL" id="KV921314">
    <property type="protein sequence ID" value="ORE19253.1"/>
    <property type="molecule type" value="Genomic_DNA"/>
</dbReference>
<evidence type="ECO:0000256" key="1">
    <source>
        <dbReference type="ARBA" id="ARBA00004604"/>
    </source>
</evidence>
<comment type="function">
    <text evidence="5">Required for synthesis of 60S ribosomal subunits and the transport of pre-ribosomes from the nucleoplasm to the cytoplasm.</text>
</comment>
<feature type="compositionally biased region" description="Basic residues" evidence="7">
    <location>
        <begin position="74"/>
        <end position="86"/>
    </location>
</feature>
<feature type="region of interest" description="Disordered" evidence="7">
    <location>
        <begin position="1"/>
        <end position="32"/>
    </location>
</feature>
<dbReference type="OMA" id="HYCPQVR"/>
<evidence type="ECO:0000256" key="4">
    <source>
        <dbReference type="ARBA" id="ARBA00023242"/>
    </source>
</evidence>
<feature type="region of interest" description="Disordered" evidence="7">
    <location>
        <begin position="190"/>
        <end position="246"/>
    </location>
</feature>
<keyword evidence="5" id="KW-0690">Ribosome biogenesis</keyword>
<evidence type="ECO:0000259" key="8">
    <source>
        <dbReference type="Pfam" id="PF03914"/>
    </source>
</evidence>
<dbReference type="GO" id="GO:0005730">
    <property type="term" value="C:nucleolus"/>
    <property type="evidence" value="ECO:0007669"/>
    <property type="project" value="UniProtKB-SubCell"/>
</dbReference>
<dbReference type="PANTHER" id="PTHR14428:SF5">
    <property type="entry name" value="NUCLEOLAR COMPLEX PROTEIN 3 HOMOLOG"/>
    <property type="match status" value="1"/>
</dbReference>
<reference evidence="10 11" key="1">
    <citation type="journal article" date="2016" name="Proc. Natl. Acad. Sci. U.S.A.">
        <title>Lipid metabolic changes in an early divergent fungus govern the establishment of a mutualistic symbiosis with endobacteria.</title>
        <authorList>
            <person name="Lastovetsky O.A."/>
            <person name="Gaspar M.L."/>
            <person name="Mondo S.J."/>
            <person name="LaButti K.M."/>
            <person name="Sandor L."/>
            <person name="Grigoriev I.V."/>
            <person name="Henry S.A."/>
            <person name="Pawlowska T.E."/>
        </authorList>
    </citation>
    <scope>NUCLEOTIDE SEQUENCE [LARGE SCALE GENOMIC DNA]</scope>
    <source>
        <strain evidence="10 11">ATCC 11559</strain>
    </source>
</reference>
<dbReference type="VEuPathDB" id="FungiDB:BCV72DRAFT_295785"/>
<evidence type="ECO:0000256" key="5">
    <source>
        <dbReference type="PIRNR" id="PIRNR028977"/>
    </source>
</evidence>
<dbReference type="PANTHER" id="PTHR14428">
    <property type="entry name" value="NUCLEOLAR COMPLEX PROTEIN 3"/>
    <property type="match status" value="1"/>
</dbReference>
<keyword evidence="3 6" id="KW-0175">Coiled coil</keyword>
<accession>A0A1X0S4L6</accession>
<feature type="compositionally biased region" description="Acidic residues" evidence="7">
    <location>
        <begin position="96"/>
        <end position="138"/>
    </location>
</feature>
<feature type="compositionally biased region" description="Basic residues" evidence="7">
    <location>
        <begin position="12"/>
        <end position="28"/>
    </location>
</feature>
<evidence type="ECO:0000256" key="6">
    <source>
        <dbReference type="SAM" id="Coils"/>
    </source>
</evidence>
<dbReference type="InterPro" id="IPR005612">
    <property type="entry name" value="CCAAT-binding_factor"/>
</dbReference>
<feature type="coiled-coil region" evidence="6">
    <location>
        <begin position="489"/>
        <end position="516"/>
    </location>
</feature>
<dbReference type="GO" id="GO:0042254">
    <property type="term" value="P:ribosome biogenesis"/>
    <property type="evidence" value="ECO:0007669"/>
    <property type="project" value="UniProtKB-KW"/>
</dbReference>
<evidence type="ECO:0000313" key="11">
    <source>
        <dbReference type="Proteomes" id="UP000242381"/>
    </source>
</evidence>